<reference evidence="1 2" key="1">
    <citation type="journal article" date="2024" name="Front Chem Biol">
        <title>Unveiling the potential of Daldinia eschscholtzii MFLUCC 19-0629 through bioactivity and bioinformatics studies for enhanced sustainable agriculture production.</title>
        <authorList>
            <person name="Brooks S."/>
            <person name="Weaver J.A."/>
            <person name="Klomchit A."/>
            <person name="Alharthi S.A."/>
            <person name="Onlamun T."/>
            <person name="Nurani R."/>
            <person name="Vong T.K."/>
            <person name="Alberti F."/>
            <person name="Greco C."/>
        </authorList>
    </citation>
    <scope>NUCLEOTIDE SEQUENCE [LARGE SCALE GENOMIC DNA]</scope>
    <source>
        <strain evidence="1">MFLUCC 19-0629</strain>
    </source>
</reference>
<dbReference type="SUPFAM" id="SSF53474">
    <property type="entry name" value="alpha/beta-Hydrolases"/>
    <property type="match status" value="1"/>
</dbReference>
<evidence type="ECO:0008006" key="3">
    <source>
        <dbReference type="Google" id="ProtNLM"/>
    </source>
</evidence>
<gene>
    <name evidence="1" type="ORF">Daesc_005386</name>
</gene>
<keyword evidence="2" id="KW-1185">Reference proteome</keyword>
<comment type="caution">
    <text evidence="1">The sequence shown here is derived from an EMBL/GenBank/DDBJ whole genome shotgun (WGS) entry which is preliminary data.</text>
</comment>
<dbReference type="Proteomes" id="UP001369815">
    <property type="component" value="Unassembled WGS sequence"/>
</dbReference>
<sequence>MAGKQKGLPGFTPISDRIFIRNQDSSDIAGKIPDDHPTTIIIYGWGDGHPKNVAKYVDGYSKLFPGARILMVISSTFAATYQSLEQRTKAMMPIVDTVFPTPDDDSSRIILHIMSNTGGIYAAATLNAYQERHGRDKALPHHLCINDSTPGSLDFSREVGRWSKAMAVGTAKWFPWPFAVTQRIWWTFLYAMYLLEKAIGREPSGIYSCRVFLDHSIATPTAPRAYLYSKADDIIWWEDVEAQAEIAKSKGYKTMLEMFDDSPHVGHMRVHPCRYWSTIENHWKSTMALE</sequence>
<evidence type="ECO:0000313" key="2">
    <source>
        <dbReference type="Proteomes" id="UP001369815"/>
    </source>
</evidence>
<dbReference type="AlphaFoldDB" id="A0AAX6MKU2"/>
<dbReference type="EMBL" id="JBANMG010000005">
    <property type="protein sequence ID" value="KAK6953086.1"/>
    <property type="molecule type" value="Genomic_DNA"/>
</dbReference>
<name>A0AAX6MKU2_9PEZI</name>
<accession>A0AAX6MKU2</accession>
<evidence type="ECO:0000313" key="1">
    <source>
        <dbReference type="EMBL" id="KAK6953086.1"/>
    </source>
</evidence>
<dbReference type="PANTHER" id="PTHR12265">
    <property type="entry name" value="TRANSMEMBRANE PROTEIN 53"/>
    <property type="match status" value="1"/>
</dbReference>
<dbReference type="InterPro" id="IPR008547">
    <property type="entry name" value="DUF829_TMEM53"/>
</dbReference>
<dbReference type="InterPro" id="IPR029058">
    <property type="entry name" value="AB_hydrolase_fold"/>
</dbReference>
<protein>
    <recommendedName>
        <fullName evidence="3">DUF829-domain-containing protein</fullName>
    </recommendedName>
</protein>
<proteinExistence type="predicted"/>
<organism evidence="1 2">
    <name type="scientific">Daldinia eschscholtzii</name>
    <dbReference type="NCBI Taxonomy" id="292717"/>
    <lineage>
        <taxon>Eukaryota</taxon>
        <taxon>Fungi</taxon>
        <taxon>Dikarya</taxon>
        <taxon>Ascomycota</taxon>
        <taxon>Pezizomycotina</taxon>
        <taxon>Sordariomycetes</taxon>
        <taxon>Xylariomycetidae</taxon>
        <taxon>Xylariales</taxon>
        <taxon>Hypoxylaceae</taxon>
        <taxon>Daldinia</taxon>
    </lineage>
</organism>
<dbReference type="PANTHER" id="PTHR12265:SF14">
    <property type="entry name" value="INDOLE-DITERPENE BIOSYNTHESIS PROTEIN PAXU"/>
    <property type="match status" value="1"/>
</dbReference>
<dbReference type="Pfam" id="PF05705">
    <property type="entry name" value="DUF829"/>
    <property type="match status" value="1"/>
</dbReference>